<comment type="caution">
    <text evidence="2">The sequence shown here is derived from an EMBL/GenBank/DDBJ whole genome shotgun (WGS) entry which is preliminary data.</text>
</comment>
<evidence type="ECO:0008006" key="4">
    <source>
        <dbReference type="Google" id="ProtNLM"/>
    </source>
</evidence>
<dbReference type="EMBL" id="AZHD01000016">
    <property type="protein sequence ID" value="OAA56602.1"/>
    <property type="molecule type" value="Genomic_DNA"/>
</dbReference>
<dbReference type="Proteomes" id="UP000076874">
    <property type="component" value="Unassembled WGS sequence"/>
</dbReference>
<evidence type="ECO:0000313" key="3">
    <source>
        <dbReference type="Proteomes" id="UP000076874"/>
    </source>
</evidence>
<dbReference type="OrthoDB" id="5366256at2759"/>
<reference evidence="2 3" key="1">
    <citation type="journal article" date="2016" name="Genome Biol. Evol.">
        <title>Divergent and convergent evolution of fungal pathogenicity.</title>
        <authorList>
            <person name="Shang Y."/>
            <person name="Xiao G."/>
            <person name="Zheng P."/>
            <person name="Cen K."/>
            <person name="Zhan S."/>
            <person name="Wang C."/>
        </authorList>
    </citation>
    <scope>NUCLEOTIDE SEQUENCE [LARGE SCALE GENOMIC DNA]</scope>
    <source>
        <strain evidence="2 3">RCEF 264</strain>
    </source>
</reference>
<keyword evidence="3" id="KW-1185">Reference proteome</keyword>
<feature type="compositionally biased region" description="Low complexity" evidence="1">
    <location>
        <begin position="366"/>
        <end position="384"/>
    </location>
</feature>
<sequence length="650" mass="67142">MEPLPSTNEPPLHEQARLPRHTFSSSNLAPNSVFFGAPFSTTAAAAVANTTVDTSSSTSISSPQPSLQTPAPPPTQESSSFATAVPPPPPCGLSQESITGPSRRRRPLPPPPPPPPLPLQDELVAAAVATPRLSARRQGPAVSASSAPVQLPLPSLFVSPAPVFTPPQPPLPSSTDAAMLDANTTFLGHDLTAYASDTSLSPPTPARSITASPPRPRLGLTPQQRELKRQRDQVRRDAKAASRRHAESAALFAGFDLGTASTVSSVSSVSSAPFAPFSGPASASASASAAAPSSSAPVASKRGASSIHIHGGHGPTNTAATVVAAASLPISSSAAAPASSSLATASSFLPSPSPPPPPPPPPSPPMSSSMGELGGPSSSSHLPSMYATSGPSHLSLLSEPATSSSSVAGSMHASTPYLSAGNGAYSPSMQDHTNQGVFPGSYQAQPYLSEYTTSTFSPAAPPTIQSQYSRSAMHDQQNLMYHMPPPGSSLLGAAGHMPHPQQAAQHSQPPHPQLGHAGLTAAAPPPLHRPHHHATAQHQGGGHHHQHHHHHHHPQHPQHHAVYDAAGLGDPTASGSPGVRVVQGRPKPQCWEHGCNGRQFSTFSNLLRHQREKSGQAAKAVCPNCGAEFTRTTARNGHLQHDKCKQRRNA</sequence>
<gene>
    <name evidence="2" type="ORF">SPI_07609</name>
</gene>
<feature type="compositionally biased region" description="Pro residues" evidence="1">
    <location>
        <begin position="351"/>
        <end position="365"/>
    </location>
</feature>
<organism evidence="2 3">
    <name type="scientific">Niveomyces insectorum RCEF 264</name>
    <dbReference type="NCBI Taxonomy" id="1081102"/>
    <lineage>
        <taxon>Eukaryota</taxon>
        <taxon>Fungi</taxon>
        <taxon>Dikarya</taxon>
        <taxon>Ascomycota</taxon>
        <taxon>Pezizomycotina</taxon>
        <taxon>Sordariomycetes</taxon>
        <taxon>Hypocreomycetidae</taxon>
        <taxon>Hypocreales</taxon>
        <taxon>Cordycipitaceae</taxon>
        <taxon>Niveomyces</taxon>
    </lineage>
</organism>
<feature type="compositionally biased region" description="Pro residues" evidence="1">
    <location>
        <begin position="108"/>
        <end position="118"/>
    </location>
</feature>
<feature type="compositionally biased region" description="Polar residues" evidence="1">
    <location>
        <begin position="195"/>
        <end position="211"/>
    </location>
</feature>
<dbReference type="AlphaFoldDB" id="A0A167PFF0"/>
<feature type="region of interest" description="Disordered" evidence="1">
    <location>
        <begin position="195"/>
        <end position="243"/>
    </location>
</feature>
<feature type="region of interest" description="Disordered" evidence="1">
    <location>
        <begin position="344"/>
        <end position="410"/>
    </location>
</feature>
<feature type="region of interest" description="Disordered" evidence="1">
    <location>
        <begin position="49"/>
        <end position="147"/>
    </location>
</feature>
<evidence type="ECO:0000256" key="1">
    <source>
        <dbReference type="SAM" id="MobiDB-lite"/>
    </source>
</evidence>
<feature type="region of interest" description="Disordered" evidence="1">
    <location>
        <begin position="485"/>
        <end position="585"/>
    </location>
</feature>
<evidence type="ECO:0000313" key="2">
    <source>
        <dbReference type="EMBL" id="OAA56602.1"/>
    </source>
</evidence>
<proteinExistence type="predicted"/>
<feature type="compositionally biased region" description="Basic and acidic residues" evidence="1">
    <location>
        <begin position="225"/>
        <end position="243"/>
    </location>
</feature>
<protein>
    <recommendedName>
        <fullName evidence="4">Transcription factor c2h2</fullName>
    </recommendedName>
</protein>
<feature type="compositionally biased region" description="Low complexity" evidence="1">
    <location>
        <begin position="493"/>
        <end position="508"/>
    </location>
</feature>
<feature type="region of interest" description="Disordered" evidence="1">
    <location>
        <begin position="293"/>
        <end position="313"/>
    </location>
</feature>
<name>A0A167PFF0_9HYPO</name>
<feature type="compositionally biased region" description="Basic residues" evidence="1">
    <location>
        <begin position="528"/>
        <end position="559"/>
    </location>
</feature>
<feature type="compositionally biased region" description="Low complexity" evidence="1">
    <location>
        <begin position="49"/>
        <end position="69"/>
    </location>
</feature>
<feature type="compositionally biased region" description="Low complexity" evidence="1">
    <location>
        <begin position="394"/>
        <end position="410"/>
    </location>
</feature>
<feature type="compositionally biased region" description="Low complexity" evidence="1">
    <location>
        <begin position="293"/>
        <end position="309"/>
    </location>
</feature>
<feature type="region of interest" description="Disordered" evidence="1">
    <location>
        <begin position="1"/>
        <end position="35"/>
    </location>
</feature>
<accession>A0A167PFF0</accession>